<organism evidence="3 4">
    <name type="scientific">Paraburkholderia polaris</name>
    <dbReference type="NCBI Taxonomy" id="2728848"/>
    <lineage>
        <taxon>Bacteria</taxon>
        <taxon>Pseudomonadati</taxon>
        <taxon>Pseudomonadota</taxon>
        <taxon>Betaproteobacteria</taxon>
        <taxon>Burkholderiales</taxon>
        <taxon>Burkholderiaceae</taxon>
        <taxon>Paraburkholderia</taxon>
    </lineage>
</organism>
<evidence type="ECO:0000256" key="1">
    <source>
        <dbReference type="ARBA" id="ARBA00022723"/>
    </source>
</evidence>
<dbReference type="InterPro" id="IPR029068">
    <property type="entry name" value="Glyas_Bleomycin-R_OHBP_Dase"/>
</dbReference>
<dbReference type="Pfam" id="PF00903">
    <property type="entry name" value="Glyoxalase"/>
    <property type="match status" value="2"/>
</dbReference>
<dbReference type="AlphaFoldDB" id="A0A848ISS3"/>
<evidence type="ECO:0000313" key="3">
    <source>
        <dbReference type="EMBL" id="NMM03015.1"/>
    </source>
</evidence>
<evidence type="ECO:0000313" key="4">
    <source>
        <dbReference type="Proteomes" id="UP000544134"/>
    </source>
</evidence>
<dbReference type="GO" id="GO:0046491">
    <property type="term" value="P:L-methylmalonyl-CoA metabolic process"/>
    <property type="evidence" value="ECO:0007669"/>
    <property type="project" value="TreeGrafter"/>
</dbReference>
<dbReference type="PROSITE" id="PS51819">
    <property type="entry name" value="VOC"/>
    <property type="match status" value="2"/>
</dbReference>
<dbReference type="PANTHER" id="PTHR43048:SF3">
    <property type="entry name" value="METHYLMALONYL-COA EPIMERASE, MITOCHONDRIAL"/>
    <property type="match status" value="1"/>
</dbReference>
<evidence type="ECO:0000259" key="2">
    <source>
        <dbReference type="PROSITE" id="PS51819"/>
    </source>
</evidence>
<dbReference type="GO" id="GO:0046872">
    <property type="term" value="F:metal ion binding"/>
    <property type="evidence" value="ECO:0007669"/>
    <property type="project" value="UniProtKB-KW"/>
</dbReference>
<sequence>MTSATVKQLVRISRNVSNLRRSVAFYHERLGFRTSSPSFTMSPALARMLGYPDGIPTIQRLKFGAQELELIEAGPGVRRYPTDSTSADLWFQHFAIRCVDIDTAYRRLYRPDCVSPSPIAISQRAGNAPAPIRLPAHSGGASAFKFRDPDGHPLELLQLPGYPDAQPGDPDGIDHSAISVADAQRSIAFYTGILGMTVVSRQTNYGDEQCLLDNLQGDQVDVVALQPSGKVTPHIELLAYRSPVGRSLTTSSTPSDIASDRLVLEVSDVRAIVDSLAVPQRGVVSNCSQASTALLSDPDGHLLLLVEHT</sequence>
<keyword evidence="1" id="KW-0479">Metal-binding</keyword>
<comment type="caution">
    <text evidence="3">The sequence shown here is derived from an EMBL/GenBank/DDBJ whole genome shotgun (WGS) entry which is preliminary data.</text>
</comment>
<dbReference type="CDD" id="cd06587">
    <property type="entry name" value="VOC"/>
    <property type="match status" value="1"/>
</dbReference>
<dbReference type="GO" id="GO:0004493">
    <property type="term" value="F:methylmalonyl-CoA epimerase activity"/>
    <property type="evidence" value="ECO:0007669"/>
    <property type="project" value="TreeGrafter"/>
</dbReference>
<dbReference type="InterPro" id="IPR004360">
    <property type="entry name" value="Glyas_Fos-R_dOase_dom"/>
</dbReference>
<dbReference type="Proteomes" id="UP000544134">
    <property type="component" value="Unassembled WGS sequence"/>
</dbReference>
<dbReference type="SUPFAM" id="SSF54593">
    <property type="entry name" value="Glyoxalase/Bleomycin resistance protein/Dihydroxybiphenyl dioxygenase"/>
    <property type="match status" value="2"/>
</dbReference>
<protein>
    <recommendedName>
        <fullName evidence="2">VOC domain-containing protein</fullName>
    </recommendedName>
</protein>
<gene>
    <name evidence="3" type="ORF">HHL24_34525</name>
</gene>
<keyword evidence="4" id="KW-1185">Reference proteome</keyword>
<dbReference type="PANTHER" id="PTHR43048">
    <property type="entry name" value="METHYLMALONYL-COA EPIMERASE"/>
    <property type="match status" value="1"/>
</dbReference>
<name>A0A848ISS3_9BURK</name>
<dbReference type="EMBL" id="JABBGJ010000047">
    <property type="protein sequence ID" value="NMM03015.1"/>
    <property type="molecule type" value="Genomic_DNA"/>
</dbReference>
<dbReference type="InterPro" id="IPR051785">
    <property type="entry name" value="MMCE/EMCE_epimerase"/>
</dbReference>
<accession>A0A848ISS3</accession>
<proteinExistence type="predicted"/>
<dbReference type="InterPro" id="IPR037523">
    <property type="entry name" value="VOC_core"/>
</dbReference>
<dbReference type="Gene3D" id="3.10.180.10">
    <property type="entry name" value="2,3-Dihydroxybiphenyl 1,2-Dioxygenase, domain 1"/>
    <property type="match status" value="2"/>
</dbReference>
<dbReference type="RefSeq" id="WP_169489772.1">
    <property type="nucleotide sequence ID" value="NZ_JABBGJ010000047.1"/>
</dbReference>
<feature type="domain" description="VOC" evidence="2">
    <location>
        <begin position="8"/>
        <end position="159"/>
    </location>
</feature>
<feature type="domain" description="VOC" evidence="2">
    <location>
        <begin position="172"/>
        <end position="308"/>
    </location>
</feature>
<reference evidence="3 4" key="1">
    <citation type="submission" date="2020-04" db="EMBL/GenBank/DDBJ databases">
        <title>Paraburkholderia sp. RP-4-7 isolated from soil.</title>
        <authorList>
            <person name="Dahal R.H."/>
        </authorList>
    </citation>
    <scope>NUCLEOTIDE SEQUENCE [LARGE SCALE GENOMIC DNA]</scope>
    <source>
        <strain evidence="3 4">RP-4-7</strain>
    </source>
</reference>